<dbReference type="GO" id="GO:0009253">
    <property type="term" value="P:peptidoglycan catabolic process"/>
    <property type="evidence" value="ECO:0007669"/>
    <property type="project" value="InterPro"/>
</dbReference>
<dbReference type="STRING" id="89524.SAMN05444370_10349"/>
<evidence type="ECO:0000256" key="1">
    <source>
        <dbReference type="ARBA" id="ARBA00007553"/>
    </source>
</evidence>
<organism evidence="3 4">
    <name type="scientific">Rubrimonas cliftonensis</name>
    <dbReference type="NCBI Taxonomy" id="89524"/>
    <lineage>
        <taxon>Bacteria</taxon>
        <taxon>Pseudomonadati</taxon>
        <taxon>Pseudomonadota</taxon>
        <taxon>Alphaproteobacteria</taxon>
        <taxon>Rhodobacterales</taxon>
        <taxon>Paracoccaceae</taxon>
        <taxon>Rubrimonas</taxon>
    </lineage>
</organism>
<dbReference type="SMART" id="SM00701">
    <property type="entry name" value="PGRP"/>
    <property type="match status" value="1"/>
</dbReference>
<dbReference type="OrthoDB" id="8754850at2"/>
<dbReference type="SUPFAM" id="SSF55846">
    <property type="entry name" value="N-acetylmuramoyl-L-alanine amidase-like"/>
    <property type="match status" value="1"/>
</dbReference>
<evidence type="ECO:0000313" key="3">
    <source>
        <dbReference type="EMBL" id="SEA09571.1"/>
    </source>
</evidence>
<gene>
    <name evidence="3" type="ORF">SAMN05444370_10349</name>
</gene>
<evidence type="ECO:0000313" key="4">
    <source>
        <dbReference type="Proteomes" id="UP000198703"/>
    </source>
</evidence>
<keyword evidence="4" id="KW-1185">Reference proteome</keyword>
<dbReference type="Proteomes" id="UP000198703">
    <property type="component" value="Unassembled WGS sequence"/>
</dbReference>
<dbReference type="InterPro" id="IPR002502">
    <property type="entry name" value="Amidase_domain"/>
</dbReference>
<comment type="similarity">
    <text evidence="1">Belongs to the N-acetylmuramoyl-L-alanine amidase 2 family.</text>
</comment>
<accession>A0A1H3YEP1</accession>
<reference evidence="3 4" key="1">
    <citation type="submission" date="2016-10" db="EMBL/GenBank/DDBJ databases">
        <authorList>
            <person name="de Groot N.N."/>
        </authorList>
    </citation>
    <scope>NUCLEOTIDE SEQUENCE [LARGE SCALE GENOMIC DNA]</scope>
    <source>
        <strain evidence="3 4">DSM 15345</strain>
    </source>
</reference>
<protein>
    <submittedName>
        <fullName evidence="3">N-acetylmuramoyl-L-alanine amidase</fullName>
    </submittedName>
</protein>
<dbReference type="AlphaFoldDB" id="A0A1H3YEP1"/>
<dbReference type="CDD" id="cd06583">
    <property type="entry name" value="PGRP"/>
    <property type="match status" value="1"/>
</dbReference>
<name>A0A1H3YEP1_9RHOB</name>
<dbReference type="RefSeq" id="WP_093250148.1">
    <property type="nucleotide sequence ID" value="NZ_FNQM01000003.1"/>
</dbReference>
<sequence>MRRIDKIIWHCTATKEGDPISVETVRDWHVRGRGWSDIGYHFVIELDGSVKAGRPLIRAGAHVRGLNAASVGISYVGGLTKSGKPKDTRTKEQKAALYDLTATLIGRFPGSTVHGHNEFAAKACPCFDAQADWRAHVMTMPIVREEFEEEEDAKV</sequence>
<dbReference type="Gene3D" id="3.40.80.10">
    <property type="entry name" value="Peptidoglycan recognition protein-like"/>
    <property type="match status" value="1"/>
</dbReference>
<dbReference type="Pfam" id="PF01510">
    <property type="entry name" value="Amidase_2"/>
    <property type="match status" value="1"/>
</dbReference>
<dbReference type="PANTHER" id="PTHR11022">
    <property type="entry name" value="PEPTIDOGLYCAN RECOGNITION PROTEIN"/>
    <property type="match status" value="1"/>
</dbReference>
<dbReference type="EMBL" id="FNQM01000003">
    <property type="protein sequence ID" value="SEA09571.1"/>
    <property type="molecule type" value="Genomic_DNA"/>
</dbReference>
<evidence type="ECO:0000259" key="2">
    <source>
        <dbReference type="SMART" id="SM00701"/>
    </source>
</evidence>
<dbReference type="InterPro" id="IPR006619">
    <property type="entry name" value="PGRP_domain_met/bac"/>
</dbReference>
<dbReference type="GO" id="GO:0008745">
    <property type="term" value="F:N-acetylmuramoyl-L-alanine amidase activity"/>
    <property type="evidence" value="ECO:0007669"/>
    <property type="project" value="InterPro"/>
</dbReference>
<dbReference type="InterPro" id="IPR036505">
    <property type="entry name" value="Amidase/PGRP_sf"/>
</dbReference>
<proteinExistence type="inferred from homology"/>
<dbReference type="GO" id="GO:0008270">
    <property type="term" value="F:zinc ion binding"/>
    <property type="evidence" value="ECO:0007669"/>
    <property type="project" value="InterPro"/>
</dbReference>
<dbReference type="PANTHER" id="PTHR11022:SF41">
    <property type="entry name" value="PEPTIDOGLYCAN-RECOGNITION PROTEIN LC-RELATED"/>
    <property type="match status" value="1"/>
</dbReference>
<dbReference type="InterPro" id="IPR015510">
    <property type="entry name" value="PGRP"/>
</dbReference>
<feature type="domain" description="Peptidoglycan recognition protein family" evidence="2">
    <location>
        <begin position="1"/>
        <end position="120"/>
    </location>
</feature>